<dbReference type="EMBL" id="JAAGRR010000054">
    <property type="protein sequence ID" value="NDY42409.1"/>
    <property type="molecule type" value="Genomic_DNA"/>
</dbReference>
<dbReference type="RefSeq" id="WP_163298549.1">
    <property type="nucleotide sequence ID" value="NZ_JAAGRR010000054.1"/>
</dbReference>
<proteinExistence type="predicted"/>
<dbReference type="Proteomes" id="UP000469346">
    <property type="component" value="Unassembled WGS sequence"/>
</dbReference>
<gene>
    <name evidence="1" type="ORF">G3N55_06080</name>
</gene>
<sequence length="662" mass="69773">MPVRPSPRPGPEPRKGPCAGAAWGWTLLLAALLLAGGRPALGAPPVRLVRPAEGALVTAKRPLIECEFAAPVQPGGLLVLLDGVDVTGAVEATPAGFRYRPVEILPPGPHQLEVAVTEPGGAEARTAFTFSTRHSRLLREAASQNVLSAVSEVRLAKPADVSGVPAAKVEAELADETRLGEDAWSLDFHSRLRYLDQDAPVAPPLEKGLRLATYLLGLTREGERLRLRAELGDVRIELTPATIQGLARRGGRMELAGGGLRLEAFSVDSAPAYGPGSEVGVGTGAKDHLAGARAGFDALDGRFRAQALYAEGGEEAGTTLGLWAGPAGDKRGRVLGLAAAADLFGRRLTTEAELDLSRFDPDTSDEFDAANDKAWKVRAAGFAGRYSYEAAYEYTGPAYDVIGNQGLQKDREGFRLAGGAAFGVHALNLSFSRFHDNVDGSDLFARTTTTQAALDYGFSGIPSLPAGLNLQVVALDADGGPATAPPLRNETTTAAARLNWMKGAWNAGLQAAYSVQDDRTPQGNDSTTAAGTLTLSYTAGNLSLTPSISFNRARLPALHLRTDTTTVTTALRGTWLGGRLSGDLAGTYSRMRTAGDAPSEQDNIQADARLAWNFEAKALPGPARPAAGLLLRYGRNRDRTQGTGNEDLRLFLVLSAALPFAF</sequence>
<dbReference type="AlphaFoldDB" id="A0A6N9TMQ0"/>
<protein>
    <submittedName>
        <fullName evidence="1">Uncharacterized protein</fullName>
    </submittedName>
</protein>
<keyword evidence="2" id="KW-1185">Reference proteome</keyword>
<name>A0A6N9TMQ0_DISTH</name>
<evidence type="ECO:0000313" key="2">
    <source>
        <dbReference type="Proteomes" id="UP000469346"/>
    </source>
</evidence>
<evidence type="ECO:0000313" key="1">
    <source>
        <dbReference type="EMBL" id="NDY42409.1"/>
    </source>
</evidence>
<comment type="caution">
    <text evidence="1">The sequence shown here is derived from an EMBL/GenBank/DDBJ whole genome shotgun (WGS) entry which is preliminary data.</text>
</comment>
<organism evidence="1 2">
    <name type="scientific">Dissulfurirhabdus thermomarina</name>
    <dbReference type="NCBI Taxonomy" id="1765737"/>
    <lineage>
        <taxon>Bacteria</taxon>
        <taxon>Deltaproteobacteria</taxon>
        <taxon>Dissulfurirhabdaceae</taxon>
        <taxon>Dissulfurirhabdus</taxon>
    </lineage>
</organism>
<reference evidence="1 2" key="1">
    <citation type="submission" date="2020-02" db="EMBL/GenBank/DDBJ databases">
        <title>Comparative genomics of sulfur disproportionating microorganisms.</title>
        <authorList>
            <person name="Ward L.M."/>
            <person name="Bertran E."/>
            <person name="Johnston D.T."/>
        </authorList>
    </citation>
    <scope>NUCLEOTIDE SEQUENCE [LARGE SCALE GENOMIC DNA]</scope>
    <source>
        <strain evidence="1 2">DSM 100025</strain>
    </source>
</reference>
<accession>A0A6N9TMQ0</accession>